<feature type="compositionally biased region" description="Basic and acidic residues" evidence="1">
    <location>
        <begin position="53"/>
        <end position="69"/>
    </location>
</feature>
<evidence type="ECO:0000313" key="3">
    <source>
        <dbReference type="Proteomes" id="UP000287651"/>
    </source>
</evidence>
<name>A0A426Z7C4_ENSVE</name>
<dbReference type="AlphaFoldDB" id="A0A426Z7C4"/>
<evidence type="ECO:0000256" key="1">
    <source>
        <dbReference type="SAM" id="MobiDB-lite"/>
    </source>
</evidence>
<accession>A0A426Z7C4</accession>
<organism evidence="2 3">
    <name type="scientific">Ensete ventricosum</name>
    <name type="common">Abyssinian banana</name>
    <name type="synonym">Musa ensete</name>
    <dbReference type="NCBI Taxonomy" id="4639"/>
    <lineage>
        <taxon>Eukaryota</taxon>
        <taxon>Viridiplantae</taxon>
        <taxon>Streptophyta</taxon>
        <taxon>Embryophyta</taxon>
        <taxon>Tracheophyta</taxon>
        <taxon>Spermatophyta</taxon>
        <taxon>Magnoliopsida</taxon>
        <taxon>Liliopsida</taxon>
        <taxon>Zingiberales</taxon>
        <taxon>Musaceae</taxon>
        <taxon>Ensete</taxon>
    </lineage>
</organism>
<sequence>MPQKPGGLNGRNDRRGRWQRANLGGRKRRSGAFVSVAMLKDHKRLKAAAVVTTEDHSGGHRGSSSEHNKPYLSELRIQKMQDILDEGFERYRTMMLDNYIDNRRSGRSFGPQRYRRRYRVATLSNFIDNGGSGKSSDPRQHLRKYRVT</sequence>
<dbReference type="EMBL" id="AMZH03008023">
    <property type="protein sequence ID" value="RRT59887.1"/>
    <property type="molecule type" value="Genomic_DNA"/>
</dbReference>
<feature type="region of interest" description="Disordered" evidence="1">
    <location>
        <begin position="1"/>
        <end position="29"/>
    </location>
</feature>
<feature type="region of interest" description="Disordered" evidence="1">
    <location>
        <begin position="127"/>
        <end position="148"/>
    </location>
</feature>
<evidence type="ECO:0000313" key="2">
    <source>
        <dbReference type="EMBL" id="RRT59887.1"/>
    </source>
</evidence>
<reference evidence="2 3" key="1">
    <citation type="journal article" date="2014" name="Agronomy (Basel)">
        <title>A Draft Genome Sequence for Ensete ventricosum, the Drought-Tolerant Tree Against Hunger.</title>
        <authorList>
            <person name="Harrison J."/>
            <person name="Moore K.A."/>
            <person name="Paszkiewicz K."/>
            <person name="Jones T."/>
            <person name="Grant M."/>
            <person name="Ambacheew D."/>
            <person name="Muzemil S."/>
            <person name="Studholme D.J."/>
        </authorList>
    </citation>
    <scope>NUCLEOTIDE SEQUENCE [LARGE SCALE GENOMIC DNA]</scope>
</reference>
<comment type="caution">
    <text evidence="2">The sequence shown here is derived from an EMBL/GenBank/DDBJ whole genome shotgun (WGS) entry which is preliminary data.</text>
</comment>
<proteinExistence type="predicted"/>
<gene>
    <name evidence="2" type="ORF">B296_00045456</name>
</gene>
<feature type="region of interest" description="Disordered" evidence="1">
    <location>
        <begin position="49"/>
        <end position="70"/>
    </location>
</feature>
<protein>
    <submittedName>
        <fullName evidence="2">Uncharacterized protein</fullName>
    </submittedName>
</protein>
<dbReference type="Proteomes" id="UP000287651">
    <property type="component" value="Unassembled WGS sequence"/>
</dbReference>